<evidence type="ECO:0000313" key="12">
    <source>
        <dbReference type="EMBL" id="CAI5782360.1"/>
    </source>
</evidence>
<evidence type="ECO:0000256" key="8">
    <source>
        <dbReference type="ARBA" id="ARBA00037948"/>
    </source>
</evidence>
<dbReference type="FunFam" id="3.30.160.60:FF:000207">
    <property type="entry name" value="zinc finger protein SNAI2"/>
    <property type="match status" value="1"/>
</dbReference>
<dbReference type="FunFam" id="3.30.160.60:FF:000942">
    <property type="entry name" value="Snail zinc finger protein"/>
    <property type="match status" value="1"/>
</dbReference>
<dbReference type="PROSITE" id="PS00028">
    <property type="entry name" value="ZINC_FINGER_C2H2_1"/>
    <property type="match status" value="3"/>
</dbReference>
<dbReference type="FunFam" id="3.30.160.60:FF:000860">
    <property type="entry name" value="zinc finger protein SNAI2"/>
    <property type="match status" value="1"/>
</dbReference>
<dbReference type="InterPro" id="IPR050527">
    <property type="entry name" value="Snail/Krueppel_Znf"/>
</dbReference>
<evidence type="ECO:0000256" key="1">
    <source>
        <dbReference type="ARBA" id="ARBA00004123"/>
    </source>
</evidence>
<organism evidence="12 13">
    <name type="scientific">Podarcis lilfordi</name>
    <name type="common">Lilford's wall lizard</name>
    <dbReference type="NCBI Taxonomy" id="74358"/>
    <lineage>
        <taxon>Eukaryota</taxon>
        <taxon>Metazoa</taxon>
        <taxon>Chordata</taxon>
        <taxon>Craniata</taxon>
        <taxon>Vertebrata</taxon>
        <taxon>Euteleostomi</taxon>
        <taxon>Lepidosauria</taxon>
        <taxon>Squamata</taxon>
        <taxon>Bifurcata</taxon>
        <taxon>Unidentata</taxon>
        <taxon>Episquamata</taxon>
        <taxon>Laterata</taxon>
        <taxon>Lacertibaenia</taxon>
        <taxon>Lacertidae</taxon>
        <taxon>Podarcis</taxon>
    </lineage>
</organism>
<evidence type="ECO:0000256" key="3">
    <source>
        <dbReference type="ARBA" id="ARBA00022737"/>
    </source>
</evidence>
<evidence type="ECO:0000313" key="13">
    <source>
        <dbReference type="Proteomes" id="UP001178461"/>
    </source>
</evidence>
<dbReference type="PANTHER" id="PTHR24388:SF40">
    <property type="entry name" value="ZINC FINGER PROTEIN SNAI3"/>
    <property type="match status" value="1"/>
</dbReference>
<comment type="similarity">
    <text evidence="8">Belongs to the snail C2H2-type zinc-finger protein family.</text>
</comment>
<protein>
    <submittedName>
        <fullName evidence="12">Finger SNAI3</fullName>
    </submittedName>
</protein>
<evidence type="ECO:0000259" key="11">
    <source>
        <dbReference type="PROSITE" id="PS50157"/>
    </source>
</evidence>
<evidence type="ECO:0000256" key="7">
    <source>
        <dbReference type="ARBA" id="ARBA00023242"/>
    </source>
</evidence>
<feature type="domain" description="C2H2-type" evidence="11">
    <location>
        <begin position="283"/>
        <end position="310"/>
    </location>
</feature>
<dbReference type="SUPFAM" id="SSF57667">
    <property type="entry name" value="beta-beta-alpha zinc fingers"/>
    <property type="match status" value="3"/>
</dbReference>
<dbReference type="AlphaFoldDB" id="A0AA35KQ96"/>
<dbReference type="Gene3D" id="3.30.160.60">
    <property type="entry name" value="Classic Zinc Finger"/>
    <property type="match status" value="4"/>
</dbReference>
<keyword evidence="3" id="KW-0677">Repeat</keyword>
<evidence type="ECO:0000256" key="4">
    <source>
        <dbReference type="ARBA" id="ARBA00022771"/>
    </source>
</evidence>
<dbReference type="GO" id="GO:0000981">
    <property type="term" value="F:DNA-binding transcription factor activity, RNA polymerase II-specific"/>
    <property type="evidence" value="ECO:0007669"/>
    <property type="project" value="TreeGrafter"/>
</dbReference>
<evidence type="ECO:0000256" key="5">
    <source>
        <dbReference type="ARBA" id="ARBA00022833"/>
    </source>
</evidence>
<gene>
    <name evidence="12" type="ORF">PODLI_1B040280</name>
</gene>
<dbReference type="Proteomes" id="UP001178461">
    <property type="component" value="Chromosome 8"/>
</dbReference>
<keyword evidence="13" id="KW-1185">Reference proteome</keyword>
<dbReference type="InterPro" id="IPR013087">
    <property type="entry name" value="Znf_C2H2_type"/>
</dbReference>
<evidence type="ECO:0000256" key="2">
    <source>
        <dbReference type="ARBA" id="ARBA00022723"/>
    </source>
</evidence>
<dbReference type="SMART" id="SM00355">
    <property type="entry name" value="ZnF_C2H2"/>
    <property type="match status" value="5"/>
</dbReference>
<feature type="domain" description="C2H2-type" evidence="11">
    <location>
        <begin position="311"/>
        <end position="332"/>
    </location>
</feature>
<evidence type="ECO:0000256" key="6">
    <source>
        <dbReference type="ARBA" id="ARBA00023125"/>
    </source>
</evidence>
<reference evidence="12" key="1">
    <citation type="submission" date="2022-12" db="EMBL/GenBank/DDBJ databases">
        <authorList>
            <person name="Alioto T."/>
            <person name="Alioto T."/>
            <person name="Gomez Garrido J."/>
        </authorList>
    </citation>
    <scope>NUCLEOTIDE SEQUENCE</scope>
</reference>
<dbReference type="GO" id="GO:0008270">
    <property type="term" value="F:zinc ion binding"/>
    <property type="evidence" value="ECO:0007669"/>
    <property type="project" value="UniProtKB-KW"/>
</dbReference>
<dbReference type="FunFam" id="3.30.160.60:FF:000085">
    <property type="entry name" value="Snail zinc finger protein"/>
    <property type="match status" value="1"/>
</dbReference>
<keyword evidence="7" id="KW-0539">Nucleus</keyword>
<name>A0AA35KQ96_9SAUR</name>
<keyword evidence="5" id="KW-0862">Zinc</keyword>
<proteinExistence type="inferred from homology"/>
<dbReference type="Pfam" id="PF00096">
    <property type="entry name" value="zf-C2H2"/>
    <property type="match status" value="5"/>
</dbReference>
<comment type="subcellular location">
    <subcellularLocation>
        <location evidence="1">Nucleus</location>
    </subcellularLocation>
</comment>
<keyword evidence="2" id="KW-0479">Metal-binding</keyword>
<dbReference type="GO" id="GO:0000978">
    <property type="term" value="F:RNA polymerase II cis-regulatory region sequence-specific DNA binding"/>
    <property type="evidence" value="ECO:0007669"/>
    <property type="project" value="TreeGrafter"/>
</dbReference>
<feature type="domain" description="C2H2-type" evidence="11">
    <location>
        <begin position="229"/>
        <end position="252"/>
    </location>
</feature>
<accession>A0AA35KQ96</accession>
<dbReference type="InterPro" id="IPR036236">
    <property type="entry name" value="Znf_C2H2_sf"/>
</dbReference>
<keyword evidence="4 9" id="KW-0863">Zinc-finger</keyword>
<dbReference type="GO" id="GO:0005634">
    <property type="term" value="C:nucleus"/>
    <property type="evidence" value="ECO:0007669"/>
    <property type="project" value="UniProtKB-SubCell"/>
</dbReference>
<keyword evidence="6" id="KW-0238">DNA-binding</keyword>
<sequence length="339" mass="37035">MPRSFLVKKPSSTRVPNYGQLETRRQALLERFSLPRLPAPGCKTNLQHKPIRVCSEGGVGGVLTTFPESSGLCHSWRGAAFPVLSQDGTPCPAAPYEAGSLWDHSSAIACLSPPLPQSSEAKGEPTSSSQVGSGSSPGGSWGSATPLRDNQNNLNLPLAFSLFQRRTPNLGSPAEGNGDKLQGPQGIAADPLETFECPDCRKAYSTFSGLARHRQQRCKLQATTARKYFNCKHCDKEYASLGALKMHIRTHTLPCMCKICGKAFSRPWLLQGHIRTHTGEKPYACSHCSRAFADRSNLRAHLQTHSDIKKYQCHTCLKTFSRMSLLLRHEETACCPAAT</sequence>
<feature type="domain" description="C2H2-type" evidence="11">
    <location>
        <begin position="195"/>
        <end position="215"/>
    </location>
</feature>
<dbReference type="PANTHER" id="PTHR24388">
    <property type="entry name" value="ZINC FINGER PROTEIN"/>
    <property type="match status" value="1"/>
</dbReference>
<evidence type="ECO:0000256" key="9">
    <source>
        <dbReference type="PROSITE-ProRule" id="PRU00042"/>
    </source>
</evidence>
<feature type="region of interest" description="Disordered" evidence="10">
    <location>
        <begin position="113"/>
        <end position="148"/>
    </location>
</feature>
<evidence type="ECO:0000256" key="10">
    <source>
        <dbReference type="SAM" id="MobiDB-lite"/>
    </source>
</evidence>
<dbReference type="EMBL" id="OX395133">
    <property type="protein sequence ID" value="CAI5782360.1"/>
    <property type="molecule type" value="Genomic_DNA"/>
</dbReference>
<dbReference type="PROSITE" id="PS50157">
    <property type="entry name" value="ZINC_FINGER_C2H2_2"/>
    <property type="match status" value="5"/>
</dbReference>
<feature type="domain" description="C2H2-type" evidence="11">
    <location>
        <begin position="255"/>
        <end position="282"/>
    </location>
</feature>